<dbReference type="Proteomes" id="UP000010384">
    <property type="component" value="Chromosome"/>
</dbReference>
<sequence length="359" mass="40969">MKNKPSVSIIINNYNYDRFLAEAIDSALSQTYPHTEVIVVDDGSTDNSRNIIASYGERIIPILQENGKQAAAFNSGFAMSQGEIIIFLDSDDYLLPHTVERIVSIWKPHLAKVHYRLNVVDTFSQFLGYSCPQGALLSTGEVWRRLLEVGGYDSTPTSGNALSRKALEQVFPIPDEYKLTADDYLSISIPFYGEVAAIEEPLGVYRIHNSNQWALATVTGDRFHRFVRHDLQNYSLLLQKANELGYKLPKDLEQRAIGRLWSRIISLRLDPQNHPIPLDRPLSLVYQGIRSLWKYSHFNWQKRSIYSLWFIWVGFMPLALAKPAITWLYAPHFRPKAIAWIITKIQAQANRSKLSSSKA</sequence>
<evidence type="ECO:0000313" key="3">
    <source>
        <dbReference type="EMBL" id="AFY86342.1"/>
    </source>
</evidence>
<dbReference type="GO" id="GO:0016758">
    <property type="term" value="F:hexosyltransferase activity"/>
    <property type="evidence" value="ECO:0007669"/>
    <property type="project" value="UniProtKB-ARBA"/>
</dbReference>
<dbReference type="PATRIC" id="fig|251229.3.peg.941"/>
<reference evidence="3 4" key="1">
    <citation type="submission" date="2012-06" db="EMBL/GenBank/DDBJ databases">
        <title>Finished chromosome of genome of Chroococcidiopsis thermalis PCC 7203.</title>
        <authorList>
            <consortium name="US DOE Joint Genome Institute"/>
            <person name="Gugger M."/>
            <person name="Coursin T."/>
            <person name="Rippka R."/>
            <person name="Tandeau De Marsac N."/>
            <person name="Huntemann M."/>
            <person name="Wei C.-L."/>
            <person name="Han J."/>
            <person name="Detter J.C."/>
            <person name="Han C."/>
            <person name="Tapia R."/>
            <person name="Davenport K."/>
            <person name="Daligault H."/>
            <person name="Erkkila T."/>
            <person name="Gu W."/>
            <person name="Munk A.C.C."/>
            <person name="Teshima H."/>
            <person name="Xu Y."/>
            <person name="Chain P."/>
            <person name="Chen A."/>
            <person name="Krypides N."/>
            <person name="Mavromatis K."/>
            <person name="Markowitz V."/>
            <person name="Szeto E."/>
            <person name="Ivanova N."/>
            <person name="Mikhailova N."/>
            <person name="Ovchinnikova G."/>
            <person name="Pagani I."/>
            <person name="Pati A."/>
            <person name="Goodwin L."/>
            <person name="Peters L."/>
            <person name="Pitluck S."/>
            <person name="Woyke T."/>
            <person name="Kerfeld C."/>
        </authorList>
    </citation>
    <scope>NUCLEOTIDE SEQUENCE [LARGE SCALE GENOMIC DNA]</scope>
    <source>
        <strain evidence="3 4">PCC 7203</strain>
    </source>
</reference>
<feature type="transmembrane region" description="Helical" evidence="1">
    <location>
        <begin position="309"/>
        <end position="330"/>
    </location>
</feature>
<keyword evidence="4" id="KW-1185">Reference proteome</keyword>
<keyword evidence="1" id="KW-0472">Membrane</keyword>
<keyword evidence="1" id="KW-0812">Transmembrane</keyword>
<dbReference type="HOGENOM" id="CLU_025996_0_7_3"/>
<keyword evidence="3" id="KW-0808">Transferase</keyword>
<dbReference type="InParanoid" id="K9TU48"/>
<keyword evidence="1" id="KW-1133">Transmembrane helix</keyword>
<feature type="domain" description="Glycosyltransferase 2-like" evidence="2">
    <location>
        <begin position="8"/>
        <end position="107"/>
    </location>
</feature>
<dbReference type="RefSeq" id="WP_015152892.1">
    <property type="nucleotide sequence ID" value="NC_019695.1"/>
</dbReference>
<proteinExistence type="predicted"/>
<dbReference type="SUPFAM" id="SSF53448">
    <property type="entry name" value="Nucleotide-diphospho-sugar transferases"/>
    <property type="match status" value="1"/>
</dbReference>
<dbReference type="InterPro" id="IPR001173">
    <property type="entry name" value="Glyco_trans_2-like"/>
</dbReference>
<name>K9TU48_CHRTP</name>
<evidence type="ECO:0000256" key="1">
    <source>
        <dbReference type="SAM" id="Phobius"/>
    </source>
</evidence>
<dbReference type="PANTHER" id="PTHR22916">
    <property type="entry name" value="GLYCOSYLTRANSFERASE"/>
    <property type="match status" value="1"/>
</dbReference>
<dbReference type="KEGG" id="cthe:Chro_0796"/>
<accession>K9TU48</accession>
<evidence type="ECO:0000313" key="4">
    <source>
        <dbReference type="Proteomes" id="UP000010384"/>
    </source>
</evidence>
<dbReference type="Gene3D" id="3.90.550.10">
    <property type="entry name" value="Spore Coat Polysaccharide Biosynthesis Protein SpsA, Chain A"/>
    <property type="match status" value="1"/>
</dbReference>
<organism evidence="3 4">
    <name type="scientific">Chroococcidiopsis thermalis (strain PCC 7203)</name>
    <dbReference type="NCBI Taxonomy" id="251229"/>
    <lineage>
        <taxon>Bacteria</taxon>
        <taxon>Bacillati</taxon>
        <taxon>Cyanobacteriota</taxon>
        <taxon>Cyanophyceae</taxon>
        <taxon>Chroococcidiopsidales</taxon>
        <taxon>Chroococcidiopsidaceae</taxon>
        <taxon>Chroococcidiopsis</taxon>
    </lineage>
</organism>
<dbReference type="STRING" id="251229.Chro_0796"/>
<evidence type="ECO:0000259" key="2">
    <source>
        <dbReference type="Pfam" id="PF00535"/>
    </source>
</evidence>
<protein>
    <submittedName>
        <fullName evidence="3">Glycosyl transferase family 2</fullName>
    </submittedName>
</protein>
<dbReference type="Pfam" id="PF00535">
    <property type="entry name" value="Glycos_transf_2"/>
    <property type="match status" value="1"/>
</dbReference>
<dbReference type="eggNOG" id="COG1215">
    <property type="taxonomic scope" value="Bacteria"/>
</dbReference>
<dbReference type="AlphaFoldDB" id="K9TU48"/>
<dbReference type="PANTHER" id="PTHR22916:SF3">
    <property type="entry name" value="UDP-GLCNAC:BETAGAL BETA-1,3-N-ACETYLGLUCOSAMINYLTRANSFERASE-LIKE PROTEIN 1"/>
    <property type="match status" value="1"/>
</dbReference>
<gene>
    <name evidence="3" type="ORF">Chro_0796</name>
</gene>
<dbReference type="InterPro" id="IPR029044">
    <property type="entry name" value="Nucleotide-diphossugar_trans"/>
</dbReference>
<dbReference type="EMBL" id="CP003597">
    <property type="protein sequence ID" value="AFY86342.1"/>
    <property type="molecule type" value="Genomic_DNA"/>
</dbReference>
<dbReference type="OrthoDB" id="450387at2"/>